<dbReference type="EMBL" id="JAKKUT010000002">
    <property type="protein sequence ID" value="MDG2991023.1"/>
    <property type="molecule type" value="Genomic_DNA"/>
</dbReference>
<dbReference type="PANTHER" id="PTHR34793">
    <property type="entry name" value="PROTEIN THYLAKOID FORMATION 1, CHLOROPLASTIC"/>
    <property type="match status" value="1"/>
</dbReference>
<dbReference type="Proteomes" id="UP001154265">
    <property type="component" value="Unassembled WGS sequence"/>
</dbReference>
<feature type="compositionally biased region" description="Polar residues" evidence="3">
    <location>
        <begin position="223"/>
        <end position="233"/>
    </location>
</feature>
<sequence length="233" mass="26202">MNFATVETPRTVSDTKKAFYTAHTRPIHSIFRRFIEELLVEIHLLRVNVDFHYTPLFALGVVTAFEKFMADYRPEGDRPSIFTALCHAEELDPDQLQRDASSWQTYQGQSLDHLLDQLNQGESSPLAAVAHHPGKYNRLTAIGLYALIDLINPEMISDVGQLNAGLEQLCPPLNLPTEKVKKDLELYRSNLEKMVQARKLLTEVAALDRKRRSQAESPLSAAVDTNSDTPAST</sequence>
<protein>
    <recommendedName>
        <fullName evidence="2">Protein Thf1</fullName>
    </recommendedName>
</protein>
<reference evidence="4" key="2">
    <citation type="submission" date="2022-01" db="EMBL/GenBank/DDBJ databases">
        <authorList>
            <person name="Zivanovic Y."/>
            <person name="Moreira D."/>
            <person name="Lopez-Garcia P."/>
        </authorList>
    </citation>
    <scope>NUCLEOTIDE SEQUENCE</scope>
    <source>
        <strain evidence="4">G9</strain>
    </source>
</reference>
<dbReference type="InterPro" id="IPR017499">
    <property type="entry name" value="Thf1"/>
</dbReference>
<dbReference type="HAMAP" id="MF_01843">
    <property type="entry name" value="Thf1"/>
    <property type="match status" value="1"/>
</dbReference>
<keyword evidence="5" id="KW-1185">Reference proteome</keyword>
<comment type="function">
    <text evidence="2">May be involved in photosynthetic membrane biogenesis.</text>
</comment>
<name>A0ABT6EZJ3_9SYNE</name>
<evidence type="ECO:0000313" key="4">
    <source>
        <dbReference type="EMBL" id="MDG2991023.1"/>
    </source>
</evidence>
<evidence type="ECO:0000256" key="1">
    <source>
        <dbReference type="ARBA" id="ARBA00023054"/>
    </source>
</evidence>
<comment type="similarity">
    <text evidence="2">Belongs to the THF1 family.</text>
</comment>
<accession>A0ABT6EZJ3</accession>
<dbReference type="PANTHER" id="PTHR34793:SF1">
    <property type="entry name" value="PROTEIN THYLAKOID FORMATION 1, CHLOROPLASTIC"/>
    <property type="match status" value="1"/>
</dbReference>
<evidence type="ECO:0000256" key="2">
    <source>
        <dbReference type="HAMAP-Rule" id="MF_01843"/>
    </source>
</evidence>
<feature type="region of interest" description="Disordered" evidence="3">
    <location>
        <begin position="209"/>
        <end position="233"/>
    </location>
</feature>
<evidence type="ECO:0000313" key="5">
    <source>
        <dbReference type="Proteomes" id="UP001154265"/>
    </source>
</evidence>
<reference evidence="4" key="1">
    <citation type="journal article" date="2022" name="Genome Biol. Evol.">
        <title>A New Gene Family Diagnostic for Intracellular Biomineralization of Amorphous Ca Carbonates by Cyanobacteria.</title>
        <authorList>
            <person name="Benzerara K."/>
            <person name="Duprat E."/>
            <person name="Bitard-Feildel T."/>
            <person name="Caumes G."/>
            <person name="Cassier-Chauvat C."/>
            <person name="Chauvat F."/>
            <person name="Dezi M."/>
            <person name="Diop S.I."/>
            <person name="Gaschignard G."/>
            <person name="Gorgen S."/>
            <person name="Gugger M."/>
            <person name="Lopez-Garcia P."/>
            <person name="Millet M."/>
            <person name="Skouri-Panet F."/>
            <person name="Moreira D."/>
            <person name="Callebaut I."/>
        </authorList>
    </citation>
    <scope>NUCLEOTIDE SEQUENCE</scope>
    <source>
        <strain evidence="4">G9</strain>
    </source>
</reference>
<evidence type="ECO:0000256" key="3">
    <source>
        <dbReference type="SAM" id="MobiDB-lite"/>
    </source>
</evidence>
<comment type="caution">
    <text evidence="4">The sequence shown here is derived from an EMBL/GenBank/DDBJ whole genome shotgun (WGS) entry which is preliminary data.</text>
</comment>
<proteinExistence type="inferred from homology"/>
<keyword evidence="1 2" id="KW-0175">Coiled coil</keyword>
<gene>
    <name evidence="4" type="primary">psb29</name>
    <name evidence="2" type="synonym">thf1</name>
    <name evidence="4" type="ORF">L3556_08805</name>
</gene>
<dbReference type="NCBIfam" id="TIGR03060">
    <property type="entry name" value="PS_II_psb29"/>
    <property type="match status" value="1"/>
</dbReference>
<dbReference type="Pfam" id="PF11264">
    <property type="entry name" value="ThylakoidFormat"/>
    <property type="match status" value="1"/>
</dbReference>
<organism evidence="4 5">
    <name type="scientific">Candidatus Synechococcus calcipolaris G9</name>
    <dbReference type="NCBI Taxonomy" id="1497997"/>
    <lineage>
        <taxon>Bacteria</taxon>
        <taxon>Bacillati</taxon>
        <taxon>Cyanobacteriota</taxon>
        <taxon>Cyanophyceae</taxon>
        <taxon>Synechococcales</taxon>
        <taxon>Synechococcaceae</taxon>
        <taxon>Synechococcus</taxon>
    </lineage>
</organism>